<evidence type="ECO:0000313" key="2">
    <source>
        <dbReference type="EMBL" id="MBB2174251.1"/>
    </source>
</evidence>
<dbReference type="SMART" id="SM00028">
    <property type="entry name" value="TPR"/>
    <property type="match status" value="8"/>
</dbReference>
<dbReference type="PROSITE" id="PS50293">
    <property type="entry name" value="TPR_REGION"/>
    <property type="match status" value="2"/>
</dbReference>
<dbReference type="PROSITE" id="PS50005">
    <property type="entry name" value="TPR"/>
    <property type="match status" value="6"/>
</dbReference>
<dbReference type="InterPro" id="IPR052384">
    <property type="entry name" value="TMTC_O-mannosyltransferase"/>
</dbReference>
<dbReference type="AlphaFoldDB" id="A0A7W4P1L2"/>
<dbReference type="Proteomes" id="UP000577891">
    <property type="component" value="Unassembled WGS sequence"/>
</dbReference>
<dbReference type="Pfam" id="PF13469">
    <property type="entry name" value="Sulfotransfer_3"/>
    <property type="match status" value="1"/>
</dbReference>
<dbReference type="Gene3D" id="3.40.50.300">
    <property type="entry name" value="P-loop containing nucleotide triphosphate hydrolases"/>
    <property type="match status" value="1"/>
</dbReference>
<dbReference type="GO" id="GO:0000030">
    <property type="term" value="F:mannosyltransferase activity"/>
    <property type="evidence" value="ECO:0007669"/>
    <property type="project" value="TreeGrafter"/>
</dbReference>
<protein>
    <submittedName>
        <fullName evidence="2">Tetratricopeptide repeat protein</fullName>
    </submittedName>
</protein>
<proteinExistence type="predicted"/>
<dbReference type="Gene3D" id="1.25.40.10">
    <property type="entry name" value="Tetratricopeptide repeat domain"/>
    <property type="match status" value="3"/>
</dbReference>
<feature type="repeat" description="TPR" evidence="1">
    <location>
        <begin position="210"/>
        <end position="243"/>
    </location>
</feature>
<accession>A0A7W4P1L2</accession>
<organism evidence="2 3">
    <name type="scientific">Gluconacetobacter asukensis</name>
    <dbReference type="NCBI Taxonomy" id="1017181"/>
    <lineage>
        <taxon>Bacteria</taxon>
        <taxon>Pseudomonadati</taxon>
        <taxon>Pseudomonadota</taxon>
        <taxon>Alphaproteobacteria</taxon>
        <taxon>Acetobacterales</taxon>
        <taxon>Acetobacteraceae</taxon>
        <taxon>Gluconacetobacter</taxon>
    </lineage>
</organism>
<feature type="repeat" description="TPR" evidence="1">
    <location>
        <begin position="74"/>
        <end position="107"/>
    </location>
</feature>
<feature type="repeat" description="TPR" evidence="1">
    <location>
        <begin position="244"/>
        <end position="277"/>
    </location>
</feature>
<sequence>MKRETATAPELLAARHTKPNDVPDFIQKCEIILKRDPTHLQAMQVLGTFYAQQQQLERAIPLLRVAQERDPNNPVGLNNLGMALQAAGEHDEAISCFRKAIELRPSYVMALSNLGTALAEQGNHEAAIQSYRDALSITPNDPVALNNLGTSLRSTGRTKEAVREFQAALTYAPEFVQARLSLAISLSDLDRLEAAIACYRTIVLQDNTNFTAHFNLAELLQKAGQYDAAINHFKSACALKPDDAMPPFKLGVVLQELGQTDVAIDYFRRAIDLAPDYPRYYLSLAQATKLAADDLHFLAMQRLVKNQSSLNDAERTDLHFALGKAFSDLGAHQLSFDHFLEGNRLRRRYLTYDEKPTINRAKQLCQSISADAIKELAKTGHASSLPIFIVGMPRSGSTLVEQILASHHEVYGAGEISTLFDIFHSAASKFDRWQSVFPLKNLTDAERMSISEDYLDRLHKLVNNWTRPQAPTRIINKTLSNYQHIALIHALFPNARIIHTVRDPIDTCLSCFSTFFHSQDFTFDLGELGRRYRSYRELMEHWHGILPNGTIYDVRYEEVVEDLEQNARSLIAYCGLTWDDACLNFHKSKRPVRTASVQQVRKPIYRSSVGRWRPDDAILRPLLDGLGSYRRDTSPGM</sequence>
<keyword evidence="3" id="KW-1185">Reference proteome</keyword>
<name>A0A7W4P1L2_9PROT</name>
<gene>
    <name evidence="2" type="ORF">HLH35_19450</name>
</gene>
<dbReference type="InterPro" id="IPR011990">
    <property type="entry name" value="TPR-like_helical_dom_sf"/>
</dbReference>
<dbReference type="PANTHER" id="PTHR44216:SF3">
    <property type="entry name" value="PROTEIN O-MANNOSYL-TRANSFERASE TMTC2"/>
    <property type="match status" value="1"/>
</dbReference>
<feature type="repeat" description="TPR" evidence="1">
    <location>
        <begin position="142"/>
        <end position="175"/>
    </location>
</feature>
<comment type="caution">
    <text evidence="2">The sequence shown here is derived from an EMBL/GenBank/DDBJ whole genome shotgun (WGS) entry which is preliminary data.</text>
</comment>
<evidence type="ECO:0000256" key="1">
    <source>
        <dbReference type="PROSITE-ProRule" id="PRU00339"/>
    </source>
</evidence>
<dbReference type="Pfam" id="PF13432">
    <property type="entry name" value="TPR_16"/>
    <property type="match status" value="2"/>
</dbReference>
<feature type="repeat" description="TPR" evidence="1">
    <location>
        <begin position="108"/>
        <end position="141"/>
    </location>
</feature>
<dbReference type="SUPFAM" id="SSF48452">
    <property type="entry name" value="TPR-like"/>
    <property type="match status" value="1"/>
</dbReference>
<dbReference type="PANTHER" id="PTHR44216">
    <property type="entry name" value="PROTEIN O-MANNOSYL-TRANSFERASE TMTC2"/>
    <property type="match status" value="1"/>
</dbReference>
<feature type="repeat" description="TPR" evidence="1">
    <location>
        <begin position="40"/>
        <end position="73"/>
    </location>
</feature>
<dbReference type="SUPFAM" id="SSF52540">
    <property type="entry name" value="P-loop containing nucleoside triphosphate hydrolases"/>
    <property type="match status" value="1"/>
</dbReference>
<dbReference type="InterPro" id="IPR027417">
    <property type="entry name" value="P-loop_NTPase"/>
</dbReference>
<evidence type="ECO:0000313" key="3">
    <source>
        <dbReference type="Proteomes" id="UP000577891"/>
    </source>
</evidence>
<dbReference type="Pfam" id="PF13414">
    <property type="entry name" value="TPR_11"/>
    <property type="match status" value="1"/>
</dbReference>
<keyword evidence="1" id="KW-0802">TPR repeat</keyword>
<dbReference type="EMBL" id="JABEQE010000037">
    <property type="protein sequence ID" value="MBB2174251.1"/>
    <property type="molecule type" value="Genomic_DNA"/>
</dbReference>
<dbReference type="GO" id="GO:0035269">
    <property type="term" value="P:protein O-linked glycosylation via mannose"/>
    <property type="evidence" value="ECO:0007669"/>
    <property type="project" value="TreeGrafter"/>
</dbReference>
<reference evidence="2 3" key="1">
    <citation type="submission" date="2020-04" db="EMBL/GenBank/DDBJ databases">
        <title>Description of novel Gluconacetobacter.</title>
        <authorList>
            <person name="Sombolestani A."/>
        </authorList>
    </citation>
    <scope>NUCLEOTIDE SEQUENCE [LARGE SCALE GENOMIC DNA]</scope>
    <source>
        <strain evidence="2 3">LMG 27724</strain>
    </source>
</reference>
<dbReference type="InterPro" id="IPR019734">
    <property type="entry name" value="TPR_rpt"/>
</dbReference>
<dbReference type="RefSeq" id="WP_182980706.1">
    <property type="nucleotide sequence ID" value="NZ_BAABGB010000045.1"/>
</dbReference>
<dbReference type="Pfam" id="PF14559">
    <property type="entry name" value="TPR_19"/>
    <property type="match status" value="1"/>
</dbReference>